<organism evidence="1 2">
    <name type="scientific">Friedmanniomyces endolithicus</name>
    <dbReference type="NCBI Taxonomy" id="329885"/>
    <lineage>
        <taxon>Eukaryota</taxon>
        <taxon>Fungi</taxon>
        <taxon>Dikarya</taxon>
        <taxon>Ascomycota</taxon>
        <taxon>Pezizomycotina</taxon>
        <taxon>Dothideomycetes</taxon>
        <taxon>Dothideomycetidae</taxon>
        <taxon>Mycosphaerellales</taxon>
        <taxon>Teratosphaeriaceae</taxon>
        <taxon>Friedmanniomyces</taxon>
    </lineage>
</organism>
<reference evidence="1" key="1">
    <citation type="submission" date="2023-06" db="EMBL/GenBank/DDBJ databases">
        <title>Black Yeasts Isolated from many extreme environments.</title>
        <authorList>
            <person name="Coleine C."/>
            <person name="Stajich J.E."/>
            <person name="Selbmann L."/>
        </authorList>
    </citation>
    <scope>NUCLEOTIDE SEQUENCE</scope>
    <source>
        <strain evidence="1">CCFEE 5200</strain>
    </source>
</reference>
<name>A0AAN6GYV1_9PEZI</name>
<dbReference type="Proteomes" id="UP001175353">
    <property type="component" value="Unassembled WGS sequence"/>
</dbReference>
<protein>
    <submittedName>
        <fullName evidence="1">Uncharacterized protein</fullName>
    </submittedName>
</protein>
<evidence type="ECO:0000313" key="1">
    <source>
        <dbReference type="EMBL" id="KAK0950555.1"/>
    </source>
</evidence>
<keyword evidence="2" id="KW-1185">Reference proteome</keyword>
<dbReference type="EMBL" id="JAUJLE010000814">
    <property type="protein sequence ID" value="KAK0950555.1"/>
    <property type="molecule type" value="Genomic_DNA"/>
</dbReference>
<comment type="caution">
    <text evidence="1">The sequence shown here is derived from an EMBL/GenBank/DDBJ whole genome shotgun (WGS) entry which is preliminary data.</text>
</comment>
<sequence>MSRHPQELPQALVFEWGSDKIRAQCPYCRSLHRYGLQSGRKLEVKGALWTGSCTKVETGRDYHLIFQQADDSVTSGYGWQLDRDRCRFVTTNAEGPVTISKKDYKDGRLLLPQYAAAHQLRSTTKDHEDTDGLAAALNGLSIETTAAQVPHGPAFFHRMPTGKVAVYRLETSARPRKPTGECAVYRLQTLLEPPAGPKGLRKAFATLDRGSNYPCIMAMSGYSHAGWPEVLDNVVWTHKAENLRACLGLPKDKSAASHVEPQLLAYLLDHHSLHRTRNKRIRQDLTGAMPAYDLQPIITVSKRHLRRDCDEFFELFKIRFPRFNNVGFRCVGPSKLRA</sequence>
<accession>A0AAN6GYV1</accession>
<dbReference type="AlphaFoldDB" id="A0AAN6GYV1"/>
<evidence type="ECO:0000313" key="2">
    <source>
        <dbReference type="Proteomes" id="UP001175353"/>
    </source>
</evidence>
<proteinExistence type="predicted"/>
<gene>
    <name evidence="1" type="ORF">LTR91_025583</name>
</gene>